<dbReference type="EMBL" id="JPRD01000028">
    <property type="protein sequence ID" value="KIF51968.1"/>
    <property type="molecule type" value="Genomic_DNA"/>
</dbReference>
<evidence type="ECO:0008006" key="3">
    <source>
        <dbReference type="Google" id="ProtNLM"/>
    </source>
</evidence>
<dbReference type="PATRIC" id="fig|1229493.5.peg.2681"/>
<sequence>MALLFQSQLCMLGDQTFSVEQLANNTLRPSEKNELIPQTRESSVLPAHDRLTHYSEALSECGVEGQVYLLLPKLSDKVELQRITTLLLSVFQQVEPQHLALYPYGSASFLMALSRIQREVKQTKPLWIVALHVADAKGDHDSLVVARCSAQKQGLIFNKIAIDLQLDSSNTAVSHVVKQLGNSCAQELDELMLSTEGNEPVWLDSIQFLSPWVNRDTSYRLIGTTTGSLGASGGVLKAICACLQPKETHDKNYSGIQLDIERGGYAVGATYRWGSE</sequence>
<dbReference type="RefSeq" id="WP_020196275.1">
    <property type="nucleotide sequence ID" value="NZ_BAOH01000051.1"/>
</dbReference>
<evidence type="ECO:0000313" key="2">
    <source>
        <dbReference type="Proteomes" id="UP000031586"/>
    </source>
</evidence>
<dbReference type="AlphaFoldDB" id="A0A0C1VQ23"/>
<evidence type="ECO:0000313" key="1">
    <source>
        <dbReference type="EMBL" id="KIF51968.1"/>
    </source>
</evidence>
<name>A0A0C1VQ23_9VIBR</name>
<comment type="caution">
    <text evidence="1">The sequence shown here is derived from an EMBL/GenBank/DDBJ whole genome shotgun (WGS) entry which is preliminary data.</text>
</comment>
<protein>
    <recommendedName>
        <fullName evidence="3">NAD/NADP transhydrogenase subunit beta</fullName>
    </recommendedName>
</protein>
<gene>
    <name evidence="1" type="ORF">H735_17620</name>
</gene>
<organism evidence="1 2">
    <name type="scientific">Vibrio owensii CAIM 1854 = LMG 25443</name>
    <dbReference type="NCBI Taxonomy" id="1229493"/>
    <lineage>
        <taxon>Bacteria</taxon>
        <taxon>Pseudomonadati</taxon>
        <taxon>Pseudomonadota</taxon>
        <taxon>Gammaproteobacteria</taxon>
        <taxon>Vibrionales</taxon>
        <taxon>Vibrionaceae</taxon>
        <taxon>Vibrio</taxon>
    </lineage>
</organism>
<dbReference type="Proteomes" id="UP000031586">
    <property type="component" value="Unassembled WGS sequence"/>
</dbReference>
<proteinExistence type="predicted"/>
<reference evidence="1 2" key="1">
    <citation type="submission" date="2014-07" db="EMBL/GenBank/DDBJ databases">
        <title>Unique and conserved regions in Vibrio harveyi and related species in comparison with the shrimp pathogen Vibrio harveyi CAIM 1792.</title>
        <authorList>
            <person name="Espinoza-Valles I."/>
            <person name="Vora G."/>
            <person name="Leekitcharoenphon P."/>
            <person name="Ussery D."/>
            <person name="Hoj L."/>
            <person name="Gomez-Gil B."/>
        </authorList>
    </citation>
    <scope>NUCLEOTIDE SEQUENCE [LARGE SCALE GENOMIC DNA]</scope>
    <source>
        <strain evidence="2">CAIM 1854 / LMG 25443</strain>
    </source>
</reference>
<accession>A0A0C1VQ23</accession>